<gene>
    <name evidence="7" type="ORF">PVAND_001727</name>
</gene>
<feature type="transmembrane region" description="Helical" evidence="6">
    <location>
        <begin position="84"/>
        <end position="100"/>
    </location>
</feature>
<dbReference type="Proteomes" id="UP001107558">
    <property type="component" value="Chromosome 3"/>
</dbReference>
<protein>
    <recommendedName>
        <fullName evidence="9">Protein-cysteine N-palmitoyltransferase Rasp</fullName>
    </recommendedName>
</protein>
<dbReference type="OrthoDB" id="420606at2759"/>
<evidence type="ECO:0000256" key="5">
    <source>
        <dbReference type="ARBA" id="ARBA00038268"/>
    </source>
</evidence>
<accession>A0A9J6BPA1</accession>
<name>A0A9J6BPA1_POLVA</name>
<dbReference type="GO" id="GO:0005783">
    <property type="term" value="C:endoplasmic reticulum"/>
    <property type="evidence" value="ECO:0007669"/>
    <property type="project" value="TreeGrafter"/>
</dbReference>
<organism evidence="7 8">
    <name type="scientific">Polypedilum vanderplanki</name>
    <name type="common">Sleeping chironomid midge</name>
    <dbReference type="NCBI Taxonomy" id="319348"/>
    <lineage>
        <taxon>Eukaryota</taxon>
        <taxon>Metazoa</taxon>
        <taxon>Ecdysozoa</taxon>
        <taxon>Arthropoda</taxon>
        <taxon>Hexapoda</taxon>
        <taxon>Insecta</taxon>
        <taxon>Pterygota</taxon>
        <taxon>Neoptera</taxon>
        <taxon>Endopterygota</taxon>
        <taxon>Diptera</taxon>
        <taxon>Nematocera</taxon>
        <taxon>Chironomoidea</taxon>
        <taxon>Chironomidae</taxon>
        <taxon>Chironominae</taxon>
        <taxon>Polypedilum</taxon>
        <taxon>Polypedilum</taxon>
    </lineage>
</organism>
<evidence type="ECO:0000256" key="6">
    <source>
        <dbReference type="SAM" id="Phobius"/>
    </source>
</evidence>
<feature type="transmembrane region" description="Helical" evidence="6">
    <location>
        <begin position="130"/>
        <end position="145"/>
    </location>
</feature>
<evidence type="ECO:0000256" key="3">
    <source>
        <dbReference type="ARBA" id="ARBA00022989"/>
    </source>
</evidence>
<dbReference type="Pfam" id="PF03062">
    <property type="entry name" value="MBOAT"/>
    <property type="match status" value="1"/>
</dbReference>
<dbReference type="AlphaFoldDB" id="A0A9J6BPA1"/>
<dbReference type="InterPro" id="IPR051085">
    <property type="entry name" value="MB_O-acyltransferase"/>
</dbReference>
<feature type="transmembrane region" description="Helical" evidence="6">
    <location>
        <begin position="165"/>
        <end position="187"/>
    </location>
</feature>
<evidence type="ECO:0000313" key="8">
    <source>
        <dbReference type="Proteomes" id="UP001107558"/>
    </source>
</evidence>
<comment type="caution">
    <text evidence="7">The sequence shown here is derived from an EMBL/GenBank/DDBJ whole genome shotgun (WGS) entry which is preliminary data.</text>
</comment>
<evidence type="ECO:0000256" key="1">
    <source>
        <dbReference type="ARBA" id="ARBA00004141"/>
    </source>
</evidence>
<sequence length="500" mass="59561">MRKDLIISGLFTIFLYASMTYSVQILSNSGLKTYKYMNDGWEIFNRKVDNRNTEWQTFKKLIEENWQWFVIHMILTEMYRTNKLYNISLIHFIVGFAACLQMFNIRIFILLIFQSLICYMTSILLNKKRYVWLLASIFLLILNMIKSVQYSKIIMNAMNINESKVISFMVAYAWCILKNISFCLEMIENNEKNADKFKLINCLGYIFYLPTFICGPFFLYARYMAMLDYLKWKQFYTFGTRIKKLLIQFIKYTFLFIMIEVGLHFLYIHHILISIDVKTLSNLALAGIGFLRSMFFNIKYMIFYGLSIAIGEFEHILMPNVPKCIFRIYKFSDMWKMFDHGLYEFLFKYIYIQITTFKSLVIKLFASIITFFFIYIWHGFYKFVFIWCVTNFVCIILEKLTYKLIESNKFNSKALALLKTNENVQFIKIVIAVNVMIPAFISNAFFFGGYTYGIECLERIYAQGFSNYLKILSSFVLLYPLAEVVKMYQQSKTEFSIKNN</sequence>
<comment type="similarity">
    <text evidence="5">Belongs to the membrane-bound acyltransferase family. HHAT subfamily.</text>
</comment>
<dbReference type="PANTHER" id="PTHR13285:SF18">
    <property type="entry name" value="PROTEIN-CYSTEINE N-PALMITOYLTRANSFERASE RASP"/>
    <property type="match status" value="1"/>
</dbReference>
<keyword evidence="3 6" id="KW-1133">Transmembrane helix</keyword>
<keyword evidence="8" id="KW-1185">Reference proteome</keyword>
<evidence type="ECO:0000256" key="4">
    <source>
        <dbReference type="ARBA" id="ARBA00023136"/>
    </source>
</evidence>
<feature type="transmembrane region" description="Helical" evidence="6">
    <location>
        <begin position="360"/>
        <end position="378"/>
    </location>
</feature>
<keyword evidence="2 6" id="KW-0812">Transmembrane</keyword>
<dbReference type="GO" id="GO:0016409">
    <property type="term" value="F:palmitoyltransferase activity"/>
    <property type="evidence" value="ECO:0007669"/>
    <property type="project" value="TreeGrafter"/>
</dbReference>
<dbReference type="PANTHER" id="PTHR13285">
    <property type="entry name" value="ACYLTRANSFERASE"/>
    <property type="match status" value="1"/>
</dbReference>
<evidence type="ECO:0008006" key="9">
    <source>
        <dbReference type="Google" id="ProtNLM"/>
    </source>
</evidence>
<feature type="transmembrane region" description="Helical" evidence="6">
    <location>
        <begin position="207"/>
        <end position="225"/>
    </location>
</feature>
<reference evidence="7" key="1">
    <citation type="submission" date="2021-03" db="EMBL/GenBank/DDBJ databases">
        <title>Chromosome level genome of the anhydrobiotic midge Polypedilum vanderplanki.</title>
        <authorList>
            <person name="Yoshida Y."/>
            <person name="Kikawada T."/>
            <person name="Gusev O."/>
        </authorList>
    </citation>
    <scope>NUCLEOTIDE SEQUENCE</scope>
    <source>
        <strain evidence="7">NIAS01</strain>
        <tissue evidence="7">Whole body or cell culture</tissue>
    </source>
</reference>
<evidence type="ECO:0000256" key="2">
    <source>
        <dbReference type="ARBA" id="ARBA00022692"/>
    </source>
</evidence>
<feature type="transmembrane region" description="Helical" evidence="6">
    <location>
        <begin position="460"/>
        <end position="482"/>
    </location>
</feature>
<evidence type="ECO:0000313" key="7">
    <source>
        <dbReference type="EMBL" id="KAG5671533.1"/>
    </source>
</evidence>
<dbReference type="EMBL" id="JADBJN010000003">
    <property type="protein sequence ID" value="KAG5671533.1"/>
    <property type="molecule type" value="Genomic_DNA"/>
</dbReference>
<feature type="transmembrane region" description="Helical" evidence="6">
    <location>
        <begin position="426"/>
        <end position="448"/>
    </location>
</feature>
<feature type="transmembrane region" description="Helical" evidence="6">
    <location>
        <begin position="245"/>
        <end position="268"/>
    </location>
</feature>
<proteinExistence type="inferred from homology"/>
<feature type="transmembrane region" description="Helical" evidence="6">
    <location>
        <begin position="384"/>
        <end position="405"/>
    </location>
</feature>
<dbReference type="InterPro" id="IPR004299">
    <property type="entry name" value="MBOAT_fam"/>
</dbReference>
<dbReference type="GO" id="GO:0016020">
    <property type="term" value="C:membrane"/>
    <property type="evidence" value="ECO:0007669"/>
    <property type="project" value="UniProtKB-SubCell"/>
</dbReference>
<keyword evidence="4 6" id="KW-0472">Membrane</keyword>
<comment type="subcellular location">
    <subcellularLocation>
        <location evidence="1">Membrane</location>
        <topology evidence="1">Multi-pass membrane protein</topology>
    </subcellularLocation>
</comment>